<evidence type="ECO:0000313" key="1">
    <source>
        <dbReference type="EMBL" id="JAH59702.1"/>
    </source>
</evidence>
<accession>A0A0E9U1S6</accession>
<protein>
    <submittedName>
        <fullName evidence="1">Uncharacterized protein</fullName>
    </submittedName>
</protein>
<dbReference type="EMBL" id="GBXM01048875">
    <property type="protein sequence ID" value="JAH59702.1"/>
    <property type="molecule type" value="Transcribed_RNA"/>
</dbReference>
<sequence>MEKNVWCQSNASVGVSFFQRIGYSILSHGVTLTIKPVSTLFIG</sequence>
<organism evidence="1">
    <name type="scientific">Anguilla anguilla</name>
    <name type="common">European freshwater eel</name>
    <name type="synonym">Muraena anguilla</name>
    <dbReference type="NCBI Taxonomy" id="7936"/>
    <lineage>
        <taxon>Eukaryota</taxon>
        <taxon>Metazoa</taxon>
        <taxon>Chordata</taxon>
        <taxon>Craniata</taxon>
        <taxon>Vertebrata</taxon>
        <taxon>Euteleostomi</taxon>
        <taxon>Actinopterygii</taxon>
        <taxon>Neopterygii</taxon>
        <taxon>Teleostei</taxon>
        <taxon>Anguilliformes</taxon>
        <taxon>Anguillidae</taxon>
        <taxon>Anguilla</taxon>
    </lineage>
</organism>
<reference evidence="1" key="1">
    <citation type="submission" date="2014-11" db="EMBL/GenBank/DDBJ databases">
        <authorList>
            <person name="Amaro Gonzalez C."/>
        </authorList>
    </citation>
    <scope>NUCLEOTIDE SEQUENCE</scope>
</reference>
<name>A0A0E9U1S6_ANGAN</name>
<proteinExistence type="predicted"/>
<dbReference type="AlphaFoldDB" id="A0A0E9U1S6"/>
<reference evidence="1" key="2">
    <citation type="journal article" date="2015" name="Fish Shellfish Immunol.">
        <title>Early steps in the European eel (Anguilla anguilla)-Vibrio vulnificus interaction in the gills: Role of the RtxA13 toxin.</title>
        <authorList>
            <person name="Callol A."/>
            <person name="Pajuelo D."/>
            <person name="Ebbesson L."/>
            <person name="Teles M."/>
            <person name="MacKenzie S."/>
            <person name="Amaro C."/>
        </authorList>
    </citation>
    <scope>NUCLEOTIDE SEQUENCE</scope>
</reference>